<dbReference type="PANTHER" id="PTHR24421:SF59">
    <property type="entry name" value="OXYGEN SENSOR HISTIDINE KINASE NREB"/>
    <property type="match status" value="1"/>
</dbReference>
<dbReference type="InterPro" id="IPR011712">
    <property type="entry name" value="Sig_transdc_His_kin_sub3_dim/P"/>
</dbReference>
<dbReference type="EMBL" id="RDBF01000001">
    <property type="protein sequence ID" value="RLV57595.1"/>
    <property type="molecule type" value="Genomic_DNA"/>
</dbReference>
<reference evidence="7 8" key="1">
    <citation type="submission" date="2018-10" db="EMBL/GenBank/DDBJ databases">
        <title>Aeromicrobium sp. 9W16Y-2 whole genome shotgun sequence.</title>
        <authorList>
            <person name="Li F."/>
        </authorList>
    </citation>
    <scope>NUCLEOTIDE SEQUENCE [LARGE SCALE GENOMIC DNA]</scope>
    <source>
        <strain evidence="7 8">9W16Y-2</strain>
    </source>
</reference>
<feature type="domain" description="Signal transduction histidine kinase subgroup 3 dimerisation and phosphoacceptor" evidence="6">
    <location>
        <begin position="169"/>
        <end position="231"/>
    </location>
</feature>
<keyword evidence="8" id="KW-1185">Reference proteome</keyword>
<name>A0A3L8PQA1_9ACTN</name>
<evidence type="ECO:0000256" key="4">
    <source>
        <dbReference type="SAM" id="Phobius"/>
    </source>
</evidence>
<dbReference type="InterPro" id="IPR050482">
    <property type="entry name" value="Sensor_HK_TwoCompSys"/>
</dbReference>
<dbReference type="AlphaFoldDB" id="A0A3L8PQA1"/>
<keyword evidence="1" id="KW-0808">Transferase</keyword>
<dbReference type="InterPro" id="IPR036890">
    <property type="entry name" value="HATPase_C_sf"/>
</dbReference>
<feature type="transmembrane region" description="Helical" evidence="4">
    <location>
        <begin position="90"/>
        <end position="110"/>
    </location>
</feature>
<keyword evidence="4" id="KW-1133">Transmembrane helix</keyword>
<dbReference type="Gene3D" id="1.20.5.1930">
    <property type="match status" value="1"/>
</dbReference>
<gene>
    <name evidence="7" type="ORF">D9V41_00610</name>
</gene>
<dbReference type="CDD" id="cd16917">
    <property type="entry name" value="HATPase_UhpB-NarQ-NarX-like"/>
    <property type="match status" value="1"/>
</dbReference>
<accession>A0A3L8PQA1</accession>
<feature type="transmembrane region" description="Helical" evidence="4">
    <location>
        <begin position="117"/>
        <end position="138"/>
    </location>
</feature>
<sequence>MLVVSVGVGLPVLLGAVEPRIGTIAWTSAFVGVFVAILVVVFSVRREFRIGAYAAAVVLSWAVVLGSSGAGLLPVLLVVVAALGPEIIRLPANLVVIALNTLVVALHTVGRGWVEPLIMGGFYALIQVASVLSVQAILREQRLRRELAEAHVDLQTATVLLESAARAAERLRISRELHDLVGHQLTVLSLELEAARHRDGADARPHVERAGEMARSLLSDVRVTVGQLREQPATDLRHALARIAKDVPGLDVDLLVDEDVTVDEEQAAALVRAVQEVVTNTLRHAEAQELWVRVERDGSVVRLSAEDDGRGAAEVTPGNGLRGFAERFEALGGGVEYDGTRGFRVHAWVPAR</sequence>
<comment type="caution">
    <text evidence="7">The sequence shown here is derived from an EMBL/GenBank/DDBJ whole genome shotgun (WGS) entry which is preliminary data.</text>
</comment>
<protein>
    <submittedName>
        <fullName evidence="7">Two-component sensor histidine kinase</fullName>
    </submittedName>
</protein>
<dbReference type="Pfam" id="PF02518">
    <property type="entry name" value="HATPase_c"/>
    <property type="match status" value="1"/>
</dbReference>
<keyword evidence="2 7" id="KW-0418">Kinase</keyword>
<feature type="domain" description="Histidine kinase/HSP90-like ATPase" evidence="5">
    <location>
        <begin position="267"/>
        <end position="314"/>
    </location>
</feature>
<dbReference type="InterPro" id="IPR003594">
    <property type="entry name" value="HATPase_dom"/>
</dbReference>
<dbReference type="Gene3D" id="3.30.565.10">
    <property type="entry name" value="Histidine kinase-like ATPase, C-terminal domain"/>
    <property type="match status" value="1"/>
</dbReference>
<evidence type="ECO:0000256" key="2">
    <source>
        <dbReference type="ARBA" id="ARBA00022777"/>
    </source>
</evidence>
<feature type="transmembrane region" description="Helical" evidence="4">
    <location>
        <begin position="51"/>
        <end position="84"/>
    </location>
</feature>
<evidence type="ECO:0000259" key="5">
    <source>
        <dbReference type="Pfam" id="PF02518"/>
    </source>
</evidence>
<dbReference type="Pfam" id="PF07730">
    <property type="entry name" value="HisKA_3"/>
    <property type="match status" value="1"/>
</dbReference>
<keyword evidence="3" id="KW-0902">Two-component regulatory system</keyword>
<evidence type="ECO:0000313" key="7">
    <source>
        <dbReference type="EMBL" id="RLV57595.1"/>
    </source>
</evidence>
<dbReference type="GO" id="GO:0016020">
    <property type="term" value="C:membrane"/>
    <property type="evidence" value="ECO:0007669"/>
    <property type="project" value="InterPro"/>
</dbReference>
<dbReference type="GO" id="GO:0046983">
    <property type="term" value="F:protein dimerization activity"/>
    <property type="evidence" value="ECO:0007669"/>
    <property type="project" value="InterPro"/>
</dbReference>
<keyword evidence="4" id="KW-0812">Transmembrane</keyword>
<dbReference type="Proteomes" id="UP000282515">
    <property type="component" value="Unassembled WGS sequence"/>
</dbReference>
<dbReference type="OrthoDB" id="5241784at2"/>
<dbReference type="GO" id="GO:0000155">
    <property type="term" value="F:phosphorelay sensor kinase activity"/>
    <property type="evidence" value="ECO:0007669"/>
    <property type="project" value="InterPro"/>
</dbReference>
<organism evidence="7 8">
    <name type="scientific">Aeromicrobium phragmitis</name>
    <dbReference type="NCBI Taxonomy" id="2478914"/>
    <lineage>
        <taxon>Bacteria</taxon>
        <taxon>Bacillati</taxon>
        <taxon>Actinomycetota</taxon>
        <taxon>Actinomycetes</taxon>
        <taxon>Propionibacteriales</taxon>
        <taxon>Nocardioidaceae</taxon>
        <taxon>Aeromicrobium</taxon>
    </lineage>
</organism>
<dbReference type="SUPFAM" id="SSF55874">
    <property type="entry name" value="ATPase domain of HSP90 chaperone/DNA topoisomerase II/histidine kinase"/>
    <property type="match status" value="1"/>
</dbReference>
<keyword evidence="4" id="KW-0472">Membrane</keyword>
<evidence type="ECO:0000259" key="6">
    <source>
        <dbReference type="Pfam" id="PF07730"/>
    </source>
</evidence>
<feature type="transmembrane region" description="Helical" evidence="4">
    <location>
        <begin position="25"/>
        <end position="44"/>
    </location>
</feature>
<evidence type="ECO:0000313" key="8">
    <source>
        <dbReference type="Proteomes" id="UP000282515"/>
    </source>
</evidence>
<evidence type="ECO:0000256" key="1">
    <source>
        <dbReference type="ARBA" id="ARBA00022679"/>
    </source>
</evidence>
<evidence type="ECO:0000256" key="3">
    <source>
        <dbReference type="ARBA" id="ARBA00023012"/>
    </source>
</evidence>
<proteinExistence type="predicted"/>
<dbReference type="PANTHER" id="PTHR24421">
    <property type="entry name" value="NITRATE/NITRITE SENSOR PROTEIN NARX-RELATED"/>
    <property type="match status" value="1"/>
</dbReference>